<dbReference type="EMBL" id="FNUS01000005">
    <property type="protein sequence ID" value="SEG39369.1"/>
    <property type="molecule type" value="Genomic_DNA"/>
</dbReference>
<name>A0A1H5ZSG2_9FLAO</name>
<dbReference type="Proteomes" id="UP000236738">
    <property type="component" value="Unassembled WGS sequence"/>
</dbReference>
<organism evidence="1 2">
    <name type="scientific">Halpernia humi</name>
    <dbReference type="NCBI Taxonomy" id="493375"/>
    <lineage>
        <taxon>Bacteria</taxon>
        <taxon>Pseudomonadati</taxon>
        <taxon>Bacteroidota</taxon>
        <taxon>Flavobacteriia</taxon>
        <taxon>Flavobacteriales</taxon>
        <taxon>Weeksellaceae</taxon>
        <taxon>Chryseobacterium group</taxon>
        <taxon>Halpernia</taxon>
    </lineage>
</organism>
<dbReference type="RefSeq" id="WP_103914060.1">
    <property type="nucleotide sequence ID" value="NZ_FNUS01000005.1"/>
</dbReference>
<dbReference type="OrthoDB" id="1263383at2"/>
<accession>A0A1H5ZSG2</accession>
<keyword evidence="2" id="KW-1185">Reference proteome</keyword>
<gene>
    <name evidence="1" type="ORF">SAMN05421847_2184</name>
</gene>
<evidence type="ECO:0000313" key="2">
    <source>
        <dbReference type="Proteomes" id="UP000236738"/>
    </source>
</evidence>
<evidence type="ECO:0000313" key="1">
    <source>
        <dbReference type="EMBL" id="SEG39369.1"/>
    </source>
</evidence>
<sequence>MDNTFKAHPDLSEYFETSDGEKFYKEDLAKNHVRTFALKDAAIKTVLRPEETEEKLTAAEIIALVTEMDLDTATKHLDTENLLPKPRKSVVESLTARITELQN</sequence>
<protein>
    <submittedName>
        <fullName evidence="1">Uncharacterized protein</fullName>
    </submittedName>
</protein>
<dbReference type="AlphaFoldDB" id="A0A1H5ZSG2"/>
<reference evidence="2" key="1">
    <citation type="submission" date="2016-10" db="EMBL/GenBank/DDBJ databases">
        <authorList>
            <person name="Varghese N."/>
            <person name="Submissions S."/>
        </authorList>
    </citation>
    <scope>NUCLEOTIDE SEQUENCE [LARGE SCALE GENOMIC DNA]</scope>
    <source>
        <strain evidence="2">DSM 21580</strain>
    </source>
</reference>
<proteinExistence type="predicted"/>